<feature type="domain" description="CBS" evidence="4">
    <location>
        <begin position="79"/>
        <end position="138"/>
    </location>
</feature>
<protein>
    <submittedName>
        <fullName evidence="5">CBS domain-containing protein</fullName>
    </submittedName>
</protein>
<proteinExistence type="predicted"/>
<reference evidence="6" key="1">
    <citation type="journal article" date="2017" name="Genome Announc.">
        <title>Draft Genome Sequence of Terrimicrobium sacchariphilum NM-5T, a Facultative Anaerobic Soil Bacterium of the Class Spartobacteria.</title>
        <authorList>
            <person name="Qiu Y.L."/>
            <person name="Tourlousse D.M."/>
            <person name="Matsuura N."/>
            <person name="Ohashi A."/>
            <person name="Sekiguchi Y."/>
        </authorList>
    </citation>
    <scope>NUCLEOTIDE SEQUENCE [LARGE SCALE GENOMIC DNA]</scope>
    <source>
        <strain evidence="6">NM-5</strain>
    </source>
</reference>
<comment type="caution">
    <text evidence="5">The sequence shown here is derived from an EMBL/GenBank/DDBJ whole genome shotgun (WGS) entry which is preliminary data.</text>
</comment>
<dbReference type="Pfam" id="PF00571">
    <property type="entry name" value="CBS"/>
    <property type="match status" value="1"/>
</dbReference>
<dbReference type="SMART" id="SM00116">
    <property type="entry name" value="CBS"/>
    <property type="match status" value="1"/>
</dbReference>
<accession>A0A146GBF0</accession>
<dbReference type="Proteomes" id="UP000076023">
    <property type="component" value="Unassembled WGS sequence"/>
</dbReference>
<feature type="compositionally biased region" description="Basic and acidic residues" evidence="3">
    <location>
        <begin position="60"/>
        <end position="73"/>
    </location>
</feature>
<feature type="compositionally biased region" description="Basic and acidic residues" evidence="3">
    <location>
        <begin position="1"/>
        <end position="16"/>
    </location>
</feature>
<evidence type="ECO:0000313" key="5">
    <source>
        <dbReference type="EMBL" id="GAT33908.1"/>
    </source>
</evidence>
<dbReference type="InterPro" id="IPR051257">
    <property type="entry name" value="Diverse_CBS-Domain"/>
</dbReference>
<dbReference type="Gene3D" id="3.10.580.10">
    <property type="entry name" value="CBS-domain"/>
    <property type="match status" value="1"/>
</dbReference>
<organism evidence="5 6">
    <name type="scientific">Terrimicrobium sacchariphilum</name>
    <dbReference type="NCBI Taxonomy" id="690879"/>
    <lineage>
        <taxon>Bacteria</taxon>
        <taxon>Pseudomonadati</taxon>
        <taxon>Verrucomicrobiota</taxon>
        <taxon>Terrimicrobiia</taxon>
        <taxon>Terrimicrobiales</taxon>
        <taxon>Terrimicrobiaceae</taxon>
        <taxon>Terrimicrobium</taxon>
    </lineage>
</organism>
<keyword evidence="6" id="KW-1185">Reference proteome</keyword>
<evidence type="ECO:0000259" key="4">
    <source>
        <dbReference type="PROSITE" id="PS51371"/>
    </source>
</evidence>
<dbReference type="InParanoid" id="A0A146GBF0"/>
<dbReference type="RefSeq" id="WP_075079587.1">
    <property type="nucleotide sequence ID" value="NZ_BDCO01000002.1"/>
</dbReference>
<feature type="region of interest" description="Disordered" evidence="3">
    <location>
        <begin position="1"/>
        <end position="30"/>
    </location>
</feature>
<dbReference type="EMBL" id="BDCO01000002">
    <property type="protein sequence ID" value="GAT33908.1"/>
    <property type="molecule type" value="Genomic_DNA"/>
</dbReference>
<dbReference type="InterPro" id="IPR046342">
    <property type="entry name" value="CBS_dom_sf"/>
</dbReference>
<gene>
    <name evidence="5" type="ORF">TSACC_22329</name>
</gene>
<evidence type="ECO:0000256" key="1">
    <source>
        <dbReference type="ARBA" id="ARBA00023122"/>
    </source>
</evidence>
<feature type="region of interest" description="Disordered" evidence="3">
    <location>
        <begin position="52"/>
        <end position="76"/>
    </location>
</feature>
<dbReference type="PROSITE" id="PS51371">
    <property type="entry name" value="CBS"/>
    <property type="match status" value="1"/>
</dbReference>
<name>A0A146GBF0_TERSA</name>
<evidence type="ECO:0000256" key="3">
    <source>
        <dbReference type="SAM" id="MobiDB-lite"/>
    </source>
</evidence>
<evidence type="ECO:0000313" key="6">
    <source>
        <dbReference type="Proteomes" id="UP000076023"/>
    </source>
</evidence>
<dbReference type="SUPFAM" id="SSF54631">
    <property type="entry name" value="CBS-domain pair"/>
    <property type="match status" value="1"/>
</dbReference>
<dbReference type="STRING" id="690879.TSACC_22329"/>
<dbReference type="AlphaFoldDB" id="A0A146GBF0"/>
<sequence length="144" mass="15803">MKQKESKKGGRVRDVASAHPSALDVTTSTKSAGEKLKRLNTEKFPVAKGDKLVGRTNDLNPERSAARFGHDPESTTIGETELSEAVYCYEDQSSDEAKKIMLENGLEHMPVVDRELRIVGIVSLKSLKTGEVPEPPKTKKRKAA</sequence>
<dbReference type="InterPro" id="IPR000644">
    <property type="entry name" value="CBS_dom"/>
</dbReference>
<evidence type="ECO:0000256" key="2">
    <source>
        <dbReference type="PROSITE-ProRule" id="PRU00703"/>
    </source>
</evidence>
<dbReference type="PANTHER" id="PTHR43080:SF2">
    <property type="entry name" value="CBS DOMAIN-CONTAINING PROTEIN"/>
    <property type="match status" value="1"/>
</dbReference>
<dbReference type="PANTHER" id="PTHR43080">
    <property type="entry name" value="CBS DOMAIN-CONTAINING PROTEIN CBSX3, MITOCHONDRIAL"/>
    <property type="match status" value="1"/>
</dbReference>
<keyword evidence="1 2" id="KW-0129">CBS domain</keyword>